<reference evidence="17" key="2">
    <citation type="submission" date="2020-02" db="EMBL/GenBank/DDBJ databases">
        <authorList>
            <person name="Studholme D.J."/>
        </authorList>
    </citation>
    <scope>NUCLEOTIDE SEQUENCE</scope>
    <source>
        <strain evidence="17">00238/432</strain>
    </source>
</reference>
<evidence type="ECO:0000256" key="2">
    <source>
        <dbReference type="ARBA" id="ARBA00022475"/>
    </source>
</evidence>
<dbReference type="Pfam" id="PF04234">
    <property type="entry name" value="CopC"/>
    <property type="match status" value="1"/>
</dbReference>
<dbReference type="GO" id="GO:0005886">
    <property type="term" value="C:plasma membrane"/>
    <property type="evidence" value="ECO:0007669"/>
    <property type="project" value="UniProtKB-SubCell"/>
</dbReference>
<feature type="transmembrane region" description="Helical" evidence="12">
    <location>
        <begin position="1056"/>
        <end position="1076"/>
    </location>
</feature>
<dbReference type="FunFam" id="3.30.70.270:FF:000001">
    <property type="entry name" value="Diguanylate cyclase domain protein"/>
    <property type="match status" value="1"/>
</dbReference>
<feature type="transmembrane region" description="Helical" evidence="12">
    <location>
        <begin position="941"/>
        <end position="959"/>
    </location>
</feature>
<dbReference type="CDD" id="cd01949">
    <property type="entry name" value="GGDEF"/>
    <property type="match status" value="1"/>
</dbReference>
<dbReference type="InterPro" id="IPR007348">
    <property type="entry name" value="CopC_dom"/>
</dbReference>
<dbReference type="Gene3D" id="1.10.3210.10">
    <property type="entry name" value="Hypothetical protein af1432"/>
    <property type="match status" value="1"/>
</dbReference>
<dbReference type="PROSITE" id="PS51832">
    <property type="entry name" value="HD_GYP"/>
    <property type="match status" value="1"/>
</dbReference>
<dbReference type="InterPro" id="IPR037522">
    <property type="entry name" value="HD_GYP_dom"/>
</dbReference>
<dbReference type="SUPFAM" id="SSF55073">
    <property type="entry name" value="Nucleotide cyclase"/>
    <property type="match status" value="1"/>
</dbReference>
<evidence type="ECO:0008006" key="19">
    <source>
        <dbReference type="Google" id="ProtNLM"/>
    </source>
</evidence>
<dbReference type="InterPro" id="IPR043128">
    <property type="entry name" value="Rev_trsase/Diguanyl_cyclase"/>
</dbReference>
<keyword evidence="10 12" id="KW-0472">Membrane</keyword>
<evidence type="ECO:0000259" key="16">
    <source>
        <dbReference type="PROSITE" id="PS51832"/>
    </source>
</evidence>
<feature type="transmembrane region" description="Helical" evidence="12">
    <location>
        <begin position="65"/>
        <end position="87"/>
    </location>
</feature>
<proteinExistence type="predicted"/>
<evidence type="ECO:0000313" key="17">
    <source>
        <dbReference type="EMBL" id="KAF4324646.1"/>
    </source>
</evidence>
<dbReference type="Pfam" id="PF07730">
    <property type="entry name" value="HisKA_3"/>
    <property type="match status" value="1"/>
</dbReference>
<dbReference type="InterPro" id="IPR016032">
    <property type="entry name" value="Sig_transdc_resp-reg_C-effctor"/>
</dbReference>
<dbReference type="GO" id="GO:0005507">
    <property type="term" value="F:copper ion binding"/>
    <property type="evidence" value="ECO:0007669"/>
    <property type="project" value="InterPro"/>
</dbReference>
<evidence type="ECO:0000256" key="11">
    <source>
        <dbReference type="PROSITE-ProRule" id="PRU00169"/>
    </source>
</evidence>
<keyword evidence="9" id="KW-0238">DNA-binding</keyword>
<comment type="caution">
    <text evidence="11">Lacks conserved residue(s) required for the propagation of feature annotation.</text>
</comment>
<feature type="transmembrane region" description="Helical" evidence="12">
    <location>
        <begin position="1096"/>
        <end position="1117"/>
    </location>
</feature>
<dbReference type="InterPro" id="IPR000792">
    <property type="entry name" value="Tscrpt_reg_LuxR_C"/>
</dbReference>
<gene>
    <name evidence="17" type="ORF">G195_001990</name>
</gene>
<dbReference type="GO" id="GO:0003677">
    <property type="term" value="F:DNA binding"/>
    <property type="evidence" value="ECO:0007669"/>
    <property type="project" value="UniProtKB-KW"/>
</dbReference>
<feature type="domain" description="HD-GYP" evidence="16">
    <location>
        <begin position="335"/>
        <end position="531"/>
    </location>
</feature>
<reference evidence="17" key="1">
    <citation type="journal article" date="2015" name="Genom Data">
        <title>Draft genome sequences of Phytophthora kernoviae and Phytophthora ramorum lineage EU2 from Scotland.</title>
        <authorList>
            <person name="Sambles C."/>
            <person name="Schlenzig A."/>
            <person name="O'Neill P."/>
            <person name="Grant M."/>
            <person name="Studholme D.J."/>
        </authorList>
    </citation>
    <scope>NUCLEOTIDE SEQUENCE</scope>
    <source>
        <strain evidence="17">00238/432</strain>
    </source>
</reference>
<keyword evidence="2" id="KW-1003">Cell membrane</keyword>
<dbReference type="Pfam" id="PF13115">
    <property type="entry name" value="YtkA"/>
    <property type="match status" value="1"/>
</dbReference>
<dbReference type="Gene3D" id="3.40.50.2300">
    <property type="match status" value="1"/>
</dbReference>
<evidence type="ECO:0000256" key="3">
    <source>
        <dbReference type="ARBA" id="ARBA00022553"/>
    </source>
</evidence>
<dbReference type="Gene3D" id="2.60.40.1220">
    <property type="match status" value="1"/>
</dbReference>
<dbReference type="PROSITE" id="PS50887">
    <property type="entry name" value="GGDEF"/>
    <property type="match status" value="1"/>
</dbReference>
<keyword evidence="4 12" id="KW-0812">Transmembrane</keyword>
<evidence type="ECO:0000259" key="15">
    <source>
        <dbReference type="PROSITE" id="PS50887"/>
    </source>
</evidence>
<dbReference type="CDD" id="cd17535">
    <property type="entry name" value="REC_NarL-like"/>
    <property type="match status" value="1"/>
</dbReference>
<dbReference type="Gene3D" id="6.10.250.2870">
    <property type="match status" value="1"/>
</dbReference>
<sequence>MGNGIHDARLSVLLPVSLILLIKDRKLAWWKHIVNFSIYSLMIAGAAYVFTWTGGIPGALDGYNLLPYFAALAAYFIINTITLGLFFHFSTKDALQQMKRVFVTESLLVYLCTLILALVLTILVVHNGVLGLLLYLSLSILLSHAFKQLFVMYQSIEEKANTDQRTGLFNHSHFESMLESELGNARSQGTPLSLGLIDIDDFKKYNDRFGHLQGDSLLALLGDFLSRKTEGTQVTAFRYGGEEFTLLMPGMDLDEAYAFMNKLRKQLNDTPFEGVEVFPHGCLSFSAGVARYEVDMYNKSQLVDQADKALYYAKKQGKNNVHRHGSNDGMEHEIDLVQDVRDIEQQLNLFRYKDMDTFKHSKRVYKYALDLSELLELDNVEKRNFVLGALIHDIGKLEIPWSILNKKEKLTAEEWETIKGHVTWGKKMAMTNERFADLIPYIELHHERYDGAGYPYGLKGSEIPRLCRMLTIKWMILLVPTFTVGLWEYIRHQFLMPYLSMDAGNWLTPLILYLISVTLLSRLFNMLESARAALEQERASKVALEARDQLARELHDGISQSLFLLSVKTDKAERSLAGSGHENEIQDIRKTVHEVNAYVRQAIAQLRYVPGQAAVPEGTSLLSQVELLVEETVPSTRLEWNLDSTFFSPKEQVELLACIREALLNVRKHARATDTRVIAEGTSFVWSIFIQDNGVDMDGLEATRQIKLRFPYVIIVMVTVSDDVTYLFEALKQGAQGYLLKNLSPSTWLEYLRAIVSDDAPLSKELAYRILQEFPAPRTEDVPDNPLTTRELEILQWVSAGYTNREIADQLGISDQTASPGENELVATAPERLTLEFNESLQTAFFDIKITGPDGTQADDGNVHVDEDRPHILETGLRTGLGNGTYAVNWKAVSADGHPIQGAYVFHIGEPSGAPAGFADLASGSGQAGGPLKWILSLTDWIQYLALSVILGTLAFLLFRIAPQSMAREPLEVPGSYRLLWISYGAASVAALTSLPLNTLYESGVSIGEFSWALMGSALKLTSFGQIWMVQMLIVMLLAVTILSGYDRDRSLRTRIWSSYGSLVLVLGWLFTHAMTGHPAAAEQRALAIAMDFVHLIGAAFWIGALTAMAVCLPPLADKLPSTVRGEVYWTAIRRFTAWGIGAVAALVATGIYSSLIILPAPILTSLFTTAYGLVLIAKVVLLVVMLLLAWRHARMARAGSGNRLAGSLKAELIAGAVVLALAAVLTHLSPGQPAAVGPYKEVQTMDDGTTITLQVSPNRTGENQFKVDVKKPDGSTVKDLEQITLSLTHLDMDMGIYEITIPKNDTGVYEAEEYISMPGRWNIKVHLLTRTLDSLDSEFEIDTANP</sequence>
<dbReference type="Pfam" id="PF00990">
    <property type="entry name" value="GGDEF"/>
    <property type="match status" value="1"/>
</dbReference>
<dbReference type="Proteomes" id="UP000702964">
    <property type="component" value="Unassembled WGS sequence"/>
</dbReference>
<dbReference type="PRINTS" id="PR00038">
    <property type="entry name" value="HTHLUXR"/>
</dbReference>
<dbReference type="InterPro" id="IPR029787">
    <property type="entry name" value="Nucleotide_cyclase"/>
</dbReference>
<keyword evidence="6" id="KW-0732">Signal</keyword>
<evidence type="ECO:0000256" key="10">
    <source>
        <dbReference type="ARBA" id="ARBA00023136"/>
    </source>
</evidence>
<feature type="transmembrane region" description="Helical" evidence="12">
    <location>
        <begin position="979"/>
        <end position="1001"/>
    </location>
</feature>
<dbReference type="Pfam" id="PF13487">
    <property type="entry name" value="HD_5"/>
    <property type="match status" value="1"/>
</dbReference>
<feature type="transmembrane region" description="Helical" evidence="12">
    <location>
        <begin position="34"/>
        <end position="53"/>
    </location>
</feature>
<dbReference type="GO" id="GO:0006355">
    <property type="term" value="P:regulation of DNA-templated transcription"/>
    <property type="evidence" value="ECO:0007669"/>
    <property type="project" value="InterPro"/>
</dbReference>
<name>A0A8J4SG16_9STRA</name>
<feature type="transmembrane region" description="Helical" evidence="12">
    <location>
        <begin position="1138"/>
        <end position="1159"/>
    </location>
</feature>
<evidence type="ECO:0000256" key="6">
    <source>
        <dbReference type="ARBA" id="ARBA00022729"/>
    </source>
</evidence>
<evidence type="ECO:0000256" key="8">
    <source>
        <dbReference type="ARBA" id="ARBA00023008"/>
    </source>
</evidence>
<evidence type="ECO:0000259" key="13">
    <source>
        <dbReference type="PROSITE" id="PS50043"/>
    </source>
</evidence>
<keyword evidence="5" id="KW-0479">Metal-binding</keyword>
<organism evidence="17 18">
    <name type="scientific">Phytophthora kernoviae 00238/432</name>
    <dbReference type="NCBI Taxonomy" id="1284355"/>
    <lineage>
        <taxon>Eukaryota</taxon>
        <taxon>Sar</taxon>
        <taxon>Stramenopiles</taxon>
        <taxon>Oomycota</taxon>
        <taxon>Peronosporomycetes</taxon>
        <taxon>Peronosporales</taxon>
        <taxon>Peronosporaceae</taxon>
        <taxon>Phytophthora</taxon>
    </lineage>
</organism>
<comment type="subcellular location">
    <subcellularLocation>
        <location evidence="1">Cell membrane</location>
        <topology evidence="1">Multi-pass membrane protein</topology>
    </subcellularLocation>
</comment>
<dbReference type="Gene3D" id="3.30.70.270">
    <property type="match status" value="1"/>
</dbReference>
<feature type="transmembrane region" description="Helical" evidence="12">
    <location>
        <begin position="107"/>
        <end position="126"/>
    </location>
</feature>
<dbReference type="InterPro" id="IPR032693">
    <property type="entry name" value="YtkA-like_dom"/>
</dbReference>
<dbReference type="InterPro" id="IPR011006">
    <property type="entry name" value="CheY-like_superfamily"/>
</dbReference>
<dbReference type="SUPFAM" id="SSF81296">
    <property type="entry name" value="E set domains"/>
    <property type="match status" value="1"/>
</dbReference>
<dbReference type="PANTHER" id="PTHR34820:SF4">
    <property type="entry name" value="INNER MEMBRANE PROTEIN YEBZ"/>
    <property type="match status" value="1"/>
</dbReference>
<evidence type="ECO:0000256" key="12">
    <source>
        <dbReference type="SAM" id="Phobius"/>
    </source>
</evidence>
<dbReference type="InterPro" id="IPR011712">
    <property type="entry name" value="Sig_transdc_His_kin_sub3_dim/P"/>
</dbReference>
<evidence type="ECO:0000256" key="4">
    <source>
        <dbReference type="ARBA" id="ARBA00022692"/>
    </source>
</evidence>
<dbReference type="Pfam" id="PF05425">
    <property type="entry name" value="CopD"/>
    <property type="match status" value="1"/>
</dbReference>
<keyword evidence="8" id="KW-0186">Copper</keyword>
<feature type="domain" description="HTH luxR-type" evidence="13">
    <location>
        <begin position="780"/>
        <end position="833"/>
    </location>
</feature>
<keyword evidence="3" id="KW-0597">Phosphoprotein</keyword>
<evidence type="ECO:0000256" key="7">
    <source>
        <dbReference type="ARBA" id="ARBA00022989"/>
    </source>
</evidence>
<dbReference type="InterPro" id="IPR000160">
    <property type="entry name" value="GGDEF_dom"/>
</dbReference>
<dbReference type="NCBIfam" id="TIGR00254">
    <property type="entry name" value="GGDEF"/>
    <property type="match status" value="1"/>
</dbReference>
<dbReference type="SUPFAM" id="SSF109604">
    <property type="entry name" value="HD-domain/PDEase-like"/>
    <property type="match status" value="1"/>
</dbReference>
<dbReference type="GO" id="GO:0006825">
    <property type="term" value="P:copper ion transport"/>
    <property type="evidence" value="ECO:0007669"/>
    <property type="project" value="InterPro"/>
</dbReference>
<evidence type="ECO:0000256" key="1">
    <source>
        <dbReference type="ARBA" id="ARBA00004651"/>
    </source>
</evidence>
<dbReference type="InterPro" id="IPR032694">
    <property type="entry name" value="CopC/D"/>
</dbReference>
<dbReference type="CDD" id="cd06170">
    <property type="entry name" value="LuxR_C_like"/>
    <property type="match status" value="1"/>
</dbReference>
<dbReference type="InterPro" id="IPR014755">
    <property type="entry name" value="Cu-Rt/internalin_Ig-like"/>
</dbReference>
<feature type="domain" description="GGDEF" evidence="15">
    <location>
        <begin position="190"/>
        <end position="326"/>
    </location>
</feature>
<dbReference type="GO" id="GO:0046983">
    <property type="term" value="F:protein dimerization activity"/>
    <property type="evidence" value="ECO:0007669"/>
    <property type="project" value="InterPro"/>
</dbReference>
<feature type="transmembrane region" description="Helical" evidence="12">
    <location>
        <begin position="1021"/>
        <end position="1044"/>
    </location>
</feature>
<dbReference type="InterPro" id="IPR014756">
    <property type="entry name" value="Ig_E-set"/>
</dbReference>
<dbReference type="InterPro" id="IPR001789">
    <property type="entry name" value="Sig_transdc_resp-reg_receiver"/>
</dbReference>
<protein>
    <recommendedName>
        <fullName evidence="19">Diguanylate cyclase</fullName>
    </recommendedName>
</protein>
<evidence type="ECO:0000259" key="14">
    <source>
        <dbReference type="PROSITE" id="PS50110"/>
    </source>
</evidence>
<dbReference type="InterPro" id="IPR058245">
    <property type="entry name" value="NreC/VraR/RcsB-like_REC"/>
</dbReference>
<dbReference type="Pfam" id="PF00072">
    <property type="entry name" value="Response_reg"/>
    <property type="match status" value="1"/>
</dbReference>
<evidence type="ECO:0000256" key="9">
    <source>
        <dbReference type="ARBA" id="ARBA00023125"/>
    </source>
</evidence>
<evidence type="ECO:0000313" key="18">
    <source>
        <dbReference type="Proteomes" id="UP000702964"/>
    </source>
</evidence>
<dbReference type="SUPFAM" id="SSF46894">
    <property type="entry name" value="C-terminal effector domain of the bipartite response regulators"/>
    <property type="match status" value="1"/>
</dbReference>
<dbReference type="SUPFAM" id="SSF52172">
    <property type="entry name" value="CheY-like"/>
    <property type="match status" value="1"/>
</dbReference>
<dbReference type="SMART" id="SM00267">
    <property type="entry name" value="GGDEF"/>
    <property type="match status" value="1"/>
</dbReference>
<evidence type="ECO:0000256" key="5">
    <source>
        <dbReference type="ARBA" id="ARBA00022723"/>
    </source>
</evidence>
<dbReference type="PROSITE" id="PS50110">
    <property type="entry name" value="RESPONSE_REGULATORY"/>
    <property type="match status" value="1"/>
</dbReference>
<dbReference type="InterPro" id="IPR008457">
    <property type="entry name" value="Cu-R_CopD_dom"/>
</dbReference>
<dbReference type="PROSITE" id="PS50043">
    <property type="entry name" value="HTH_LUXR_2"/>
    <property type="match status" value="1"/>
</dbReference>
<keyword evidence="7 12" id="KW-1133">Transmembrane helix</keyword>
<dbReference type="CDD" id="cd00077">
    <property type="entry name" value="HDc"/>
    <property type="match status" value="1"/>
</dbReference>
<dbReference type="GO" id="GO:0046688">
    <property type="term" value="P:response to copper ion"/>
    <property type="evidence" value="ECO:0007669"/>
    <property type="project" value="InterPro"/>
</dbReference>
<accession>A0A8J4SG16</accession>
<dbReference type="InterPro" id="IPR003607">
    <property type="entry name" value="HD/PDEase_dom"/>
</dbReference>
<dbReference type="EMBL" id="AOFI03000015">
    <property type="protein sequence ID" value="KAF4324646.1"/>
    <property type="molecule type" value="Genomic_DNA"/>
</dbReference>
<comment type="caution">
    <text evidence="17">The sequence shown here is derived from an EMBL/GenBank/DDBJ whole genome shotgun (WGS) entry which is preliminary data.</text>
</comment>
<dbReference type="SMART" id="SM00421">
    <property type="entry name" value="HTH_LUXR"/>
    <property type="match status" value="1"/>
</dbReference>
<feature type="transmembrane region" description="Helical" evidence="12">
    <location>
        <begin position="1171"/>
        <end position="1191"/>
    </location>
</feature>
<feature type="domain" description="Response regulatory" evidence="14">
    <location>
        <begin position="624"/>
        <end position="756"/>
    </location>
</feature>
<dbReference type="PANTHER" id="PTHR34820">
    <property type="entry name" value="INNER MEMBRANE PROTEIN YEBZ"/>
    <property type="match status" value="1"/>
</dbReference>
<dbReference type="GO" id="GO:0000155">
    <property type="term" value="F:phosphorelay sensor kinase activity"/>
    <property type="evidence" value="ECO:0007669"/>
    <property type="project" value="InterPro"/>
</dbReference>